<feature type="region of interest" description="Disordered" evidence="1">
    <location>
        <begin position="1"/>
        <end position="21"/>
    </location>
</feature>
<evidence type="ECO:0000259" key="2">
    <source>
        <dbReference type="Pfam" id="PF14870"/>
    </source>
</evidence>
<dbReference type="InterPro" id="IPR015943">
    <property type="entry name" value="WD40/YVTN_repeat-like_dom_sf"/>
</dbReference>
<evidence type="ECO:0000313" key="3">
    <source>
        <dbReference type="EMBL" id="BBH93111.1"/>
    </source>
</evidence>
<dbReference type="Gene3D" id="2.130.10.10">
    <property type="entry name" value="YVTN repeat-like/Quinoprotein amine dehydrogenase"/>
    <property type="match status" value="3"/>
</dbReference>
<feature type="domain" description="Photosynthesis system II assembly factor Ycf48/Hcf136-like" evidence="2">
    <location>
        <begin position="95"/>
        <end position="242"/>
    </location>
</feature>
<sequence length="612" mass="64488">MSWTTEEMGQHSGEGSGGGAGGQVWRELVAPALPTPVYALAPAPGRLWAGGLGGIACYRLAAEAQSEEAGSWEAGPVLLPPAPVTVLWAYGNLLLAGGNGGLAYSLTGGAGWQRAEIEDGSVGVTVLAPSPGFASDNTLLAGTLANGVLRSSDGGRTWRNVSFGLQSQEITDLLWLDRLTVLAATDEGVYRSRDGGRGWRRVLESSEGVVEALTRLPAGGVLAVLESGALLQANAEGEGWQPLPAADGLEGAQPLSLFTTEAGTLLLGTQRGLLRSTDGGSHWEAVDGRPVHICRQGPGRLYAGSDGGVLVSTDDGQRWQELPLPPLHDLLRLQPQGERLWLLGAHTAPLQVRLPADGATEAAEWRRLEGLTLPLTGWAALDEEALLVAGPEGLLRLWPASGEHQLLLAEPLEGNTLITWAGAGRSRHIWVASGDGRRLWHSANDGASWRQLTPPFGVALLAALQATPEHLVAATYDPRQYHVCLWYSTDDGSNWIRGLEADTNWPLVASCGEPLALGVGNILLLATPDGNWRRSAVGHGGGGIRRVVSCQQAERRLLFVLAGGGIFRSDDLGQSWQAQHEGLPLVRIADIACTSTTLLALLSGGVICQRSL</sequence>
<dbReference type="CDD" id="cd15482">
    <property type="entry name" value="Sialidase_non-viral"/>
    <property type="match status" value="1"/>
</dbReference>
<dbReference type="AlphaFoldDB" id="A0A455T174"/>
<gene>
    <name evidence="3" type="ORF">KTA_13100</name>
</gene>
<organism evidence="3">
    <name type="scientific">Thermogemmatispora argillosa</name>
    <dbReference type="NCBI Taxonomy" id="2045280"/>
    <lineage>
        <taxon>Bacteria</taxon>
        <taxon>Bacillati</taxon>
        <taxon>Chloroflexota</taxon>
        <taxon>Ktedonobacteria</taxon>
        <taxon>Thermogemmatisporales</taxon>
        <taxon>Thermogemmatisporaceae</taxon>
        <taxon>Thermogemmatispora</taxon>
    </lineage>
</organism>
<feature type="compositionally biased region" description="Gly residues" evidence="1">
    <location>
        <begin position="12"/>
        <end position="21"/>
    </location>
</feature>
<dbReference type="InterPro" id="IPR028203">
    <property type="entry name" value="PSII_CF48-like_dom"/>
</dbReference>
<dbReference type="PANTHER" id="PTHR43739:SF5">
    <property type="entry name" value="EXO-ALPHA-SIALIDASE"/>
    <property type="match status" value="1"/>
</dbReference>
<protein>
    <recommendedName>
        <fullName evidence="2">Photosynthesis system II assembly factor Ycf48/Hcf136-like domain-containing protein</fullName>
    </recommendedName>
</protein>
<dbReference type="EMBL" id="AP019377">
    <property type="protein sequence ID" value="BBH93111.1"/>
    <property type="molecule type" value="Genomic_DNA"/>
</dbReference>
<dbReference type="Pfam" id="PF14870">
    <property type="entry name" value="PSII_BNR"/>
    <property type="match status" value="1"/>
</dbReference>
<dbReference type="GO" id="GO:0010411">
    <property type="term" value="P:xyloglucan metabolic process"/>
    <property type="evidence" value="ECO:0007669"/>
    <property type="project" value="TreeGrafter"/>
</dbReference>
<dbReference type="PANTHER" id="PTHR43739">
    <property type="entry name" value="XYLOGLUCANASE (EUROFUNG)"/>
    <property type="match status" value="1"/>
</dbReference>
<reference evidence="3" key="1">
    <citation type="submission" date="2018-12" db="EMBL/GenBank/DDBJ databases">
        <title>Novel natural products biosynthetic potential of the class Ktedonobacteria.</title>
        <authorList>
            <person name="Zheng Y."/>
            <person name="Saitou A."/>
            <person name="Wang C.M."/>
            <person name="Toyoda A."/>
            <person name="Minakuchi Y."/>
            <person name="Sekiguchi Y."/>
            <person name="Ueda K."/>
            <person name="Takano H."/>
            <person name="Sakai Y."/>
            <person name="Yokota A."/>
            <person name="Yabe S."/>
        </authorList>
    </citation>
    <scope>NUCLEOTIDE SEQUENCE</scope>
    <source>
        <strain evidence="3">A3-2</strain>
    </source>
</reference>
<dbReference type="InterPro" id="IPR052025">
    <property type="entry name" value="Xyloglucanase_GH74"/>
</dbReference>
<dbReference type="SUPFAM" id="SSF110296">
    <property type="entry name" value="Oligoxyloglucan reducing end-specific cellobiohydrolase"/>
    <property type="match status" value="2"/>
</dbReference>
<name>A0A455T174_9CHLR</name>
<proteinExistence type="predicted"/>
<accession>A0A455T174</accession>
<evidence type="ECO:0000256" key="1">
    <source>
        <dbReference type="SAM" id="MobiDB-lite"/>
    </source>
</evidence>